<accession>A0AAN5I890</accession>
<reference evidence="2" key="1">
    <citation type="submission" date="2022-10" db="EMBL/GenBank/DDBJ databases">
        <title>Genome assembly of Pristionchus species.</title>
        <authorList>
            <person name="Yoshida K."/>
            <person name="Sommer R.J."/>
        </authorList>
    </citation>
    <scope>NUCLEOTIDE SEQUENCE [LARGE SCALE GENOMIC DNA]</scope>
    <source>
        <strain evidence="2">RS5460</strain>
    </source>
</reference>
<sequence length="741" mass="82712">MTKRNIRSLTAQLIHRETIEGGGYAMDPSSSYQLNSEELVTCSETRAESVEGKDEFIVATSKFIARFRISLTSNEEAQIHREEEHDLRSLTPDQSSKNFLLAPSCISTNLPLNFILKAYNDSVHSLLLVHAVNSSLKCGKFGDKDPTKVHVLLPSLGLAILCGDEYISIVSNRSSDGSFQLSAEQNLEEFARTANPFPSPIKIIAIENRKERSATIYVISAWGTSIWKCTNEALTLHDSISEYSHHQNRETAVKMAEEAGRGERAEEKESSLRSLIKARVQAMNSMDELIDAIIIQPPKVASNVYELIISRKGGTLEVIVVDENEQSRLITILNHFSTLSSCPKAQSKDSSHVYIFSNNGRPDAKVLSIDEVAIECMHMSGKGNLNVLREELVEANQPIFKVTAFDAKFDENTNSTSILMGGKSGTLFLRVIEEWRSLSFKEEIHAEDNEISSIRFFSDYFSRGTGDSFAVLTPSTLRVYQMNFKKEITLIQSLHELKQIELKEYRMLTLGDGGVVHDVWLISDERVLLFIGRNQEYCKKPVELRLKEGRVTAISSVSSRKSLHESEYIDVVTIAKGSTIGILVALQMDEYPADVIEFTEWIMPKGSKTVGIHSELLMCERDGNGRHVLDLRVYLMKRSGTLHISLCRLIIGEEGIIIAKALLNMCKIGTSIIKPSQMAVSGRSLVVQKPHEEPPKYVIVSGSNGSQVVRVCPKIQLYSHSLDHIVFPSSVDTHLISDDDD</sequence>
<gene>
    <name evidence="1" type="ORF">PMAYCL1PPCAC_24151</name>
</gene>
<proteinExistence type="predicted"/>
<evidence type="ECO:0000313" key="2">
    <source>
        <dbReference type="Proteomes" id="UP001328107"/>
    </source>
</evidence>
<dbReference type="AlphaFoldDB" id="A0AAN5I890"/>
<organism evidence="1 2">
    <name type="scientific">Pristionchus mayeri</name>
    <dbReference type="NCBI Taxonomy" id="1317129"/>
    <lineage>
        <taxon>Eukaryota</taxon>
        <taxon>Metazoa</taxon>
        <taxon>Ecdysozoa</taxon>
        <taxon>Nematoda</taxon>
        <taxon>Chromadorea</taxon>
        <taxon>Rhabditida</taxon>
        <taxon>Rhabditina</taxon>
        <taxon>Diplogasteromorpha</taxon>
        <taxon>Diplogasteroidea</taxon>
        <taxon>Neodiplogasteridae</taxon>
        <taxon>Pristionchus</taxon>
    </lineage>
</organism>
<keyword evidence="2" id="KW-1185">Reference proteome</keyword>
<dbReference type="EMBL" id="BTRK01000005">
    <property type="protein sequence ID" value="GMR53956.1"/>
    <property type="molecule type" value="Genomic_DNA"/>
</dbReference>
<protein>
    <submittedName>
        <fullName evidence="1">Uncharacterized protein</fullName>
    </submittedName>
</protein>
<dbReference type="Proteomes" id="UP001328107">
    <property type="component" value="Unassembled WGS sequence"/>
</dbReference>
<comment type="caution">
    <text evidence="1">The sequence shown here is derived from an EMBL/GenBank/DDBJ whole genome shotgun (WGS) entry which is preliminary data.</text>
</comment>
<name>A0AAN5I890_9BILA</name>
<evidence type="ECO:0000313" key="1">
    <source>
        <dbReference type="EMBL" id="GMR53956.1"/>
    </source>
</evidence>